<protein>
    <submittedName>
        <fullName evidence="2">Uncharacterized protein</fullName>
    </submittedName>
</protein>
<evidence type="ECO:0000256" key="1">
    <source>
        <dbReference type="SAM" id="MobiDB-lite"/>
    </source>
</evidence>
<evidence type="ECO:0000313" key="3">
    <source>
        <dbReference type="Proteomes" id="UP001500418"/>
    </source>
</evidence>
<feature type="compositionally biased region" description="Polar residues" evidence="1">
    <location>
        <begin position="59"/>
        <end position="73"/>
    </location>
</feature>
<feature type="compositionally biased region" description="Polar residues" evidence="1">
    <location>
        <begin position="85"/>
        <end position="104"/>
    </location>
</feature>
<organism evidence="2 3">
    <name type="scientific">Streptomyces rhizosphaericus</name>
    <dbReference type="NCBI Taxonomy" id="114699"/>
    <lineage>
        <taxon>Bacteria</taxon>
        <taxon>Bacillati</taxon>
        <taxon>Actinomycetota</taxon>
        <taxon>Actinomycetes</taxon>
        <taxon>Kitasatosporales</taxon>
        <taxon>Streptomycetaceae</taxon>
        <taxon>Streptomyces</taxon>
        <taxon>Streptomyces violaceusniger group</taxon>
    </lineage>
</organism>
<sequence length="135" mass="14889">MAIGLAVVANSTRNGSQPSRCRARNSDDFAGTCQSPSKPWPRRPSTRCRITSRYGAGENNASPSTKYTTSRAGSSRLRCSPHPQAATTRSTNPGGYTQVNSPRPDNSDTRADTRTTPRDHYPRTHAQGLKQRHWY</sequence>
<comment type="caution">
    <text evidence="2">The sequence shown here is derived from an EMBL/GenBank/DDBJ whole genome shotgun (WGS) entry which is preliminary data.</text>
</comment>
<accession>A0ABN1RIS2</accession>
<feature type="compositionally biased region" description="Basic and acidic residues" evidence="1">
    <location>
        <begin position="105"/>
        <end position="122"/>
    </location>
</feature>
<proteinExistence type="predicted"/>
<name>A0ABN1RIS2_9ACTN</name>
<evidence type="ECO:0000313" key="2">
    <source>
        <dbReference type="EMBL" id="GAA0957932.1"/>
    </source>
</evidence>
<dbReference type="EMBL" id="BAAAID010000107">
    <property type="protein sequence ID" value="GAA0957932.1"/>
    <property type="molecule type" value="Genomic_DNA"/>
</dbReference>
<feature type="region of interest" description="Disordered" evidence="1">
    <location>
        <begin position="1"/>
        <end position="135"/>
    </location>
</feature>
<dbReference type="Proteomes" id="UP001500418">
    <property type="component" value="Unassembled WGS sequence"/>
</dbReference>
<gene>
    <name evidence="2" type="ORF">GCM10009575_089050</name>
</gene>
<feature type="compositionally biased region" description="Polar residues" evidence="1">
    <location>
        <begin position="9"/>
        <end position="19"/>
    </location>
</feature>
<reference evidence="2 3" key="1">
    <citation type="journal article" date="2019" name="Int. J. Syst. Evol. Microbiol.">
        <title>The Global Catalogue of Microorganisms (GCM) 10K type strain sequencing project: providing services to taxonomists for standard genome sequencing and annotation.</title>
        <authorList>
            <consortium name="The Broad Institute Genomics Platform"/>
            <consortium name="The Broad Institute Genome Sequencing Center for Infectious Disease"/>
            <person name="Wu L."/>
            <person name="Ma J."/>
        </authorList>
    </citation>
    <scope>NUCLEOTIDE SEQUENCE [LARGE SCALE GENOMIC DNA]</scope>
    <source>
        <strain evidence="2 3">JCM 11444</strain>
    </source>
</reference>
<keyword evidence="3" id="KW-1185">Reference proteome</keyword>